<feature type="signal peptide" evidence="6">
    <location>
        <begin position="1"/>
        <end position="24"/>
    </location>
</feature>
<dbReference type="SUPFAM" id="SSF141488">
    <property type="entry name" value="YdhA-like"/>
    <property type="match status" value="1"/>
</dbReference>
<gene>
    <name evidence="8" type="ORF">GGR12_000487</name>
</gene>
<accession>A0A7W6NNC4</accession>
<evidence type="ECO:0000259" key="7">
    <source>
        <dbReference type="Pfam" id="PF09864"/>
    </source>
</evidence>
<evidence type="ECO:0000256" key="2">
    <source>
        <dbReference type="ARBA" id="ARBA00023136"/>
    </source>
</evidence>
<sequence length="141" mass="13981">MAPSQRLIVLAAAATLAACQPAAAPAEPAPVEAPVATTSPPAPAPTPAPTPAGPVTYTCDNGKTLVATYTGENASVVYDGKTHAMTTVISADGARYQGDGLQWWTKGMTEGMVAPLPPGETDPAPGTEVACRAPAAPASTA</sequence>
<name>A0A7W6NNC4_9CAUL</name>
<reference evidence="8 9" key="1">
    <citation type="submission" date="2020-08" db="EMBL/GenBank/DDBJ databases">
        <title>Genomic Encyclopedia of Type Strains, Phase IV (KMG-IV): sequencing the most valuable type-strain genomes for metagenomic binning, comparative biology and taxonomic classification.</title>
        <authorList>
            <person name="Goeker M."/>
        </authorList>
    </citation>
    <scope>NUCLEOTIDE SEQUENCE [LARGE SCALE GENOMIC DNA]</scope>
    <source>
        <strain evidence="8 9">DSM 23960</strain>
    </source>
</reference>
<evidence type="ECO:0000256" key="5">
    <source>
        <dbReference type="SAM" id="MobiDB-lite"/>
    </source>
</evidence>
<dbReference type="AlphaFoldDB" id="A0A7W6NNC4"/>
<dbReference type="Pfam" id="PF09864">
    <property type="entry name" value="MliC"/>
    <property type="match status" value="1"/>
</dbReference>
<evidence type="ECO:0000256" key="3">
    <source>
        <dbReference type="ARBA" id="ARBA00023139"/>
    </source>
</evidence>
<feature type="compositionally biased region" description="Pro residues" evidence="5">
    <location>
        <begin position="40"/>
        <end position="52"/>
    </location>
</feature>
<keyword evidence="9" id="KW-1185">Reference proteome</keyword>
<feature type="chain" id="PRO_5031004571" evidence="6">
    <location>
        <begin position="25"/>
        <end position="141"/>
    </location>
</feature>
<keyword evidence="1 6" id="KW-0732">Signal</keyword>
<evidence type="ECO:0000313" key="9">
    <source>
        <dbReference type="Proteomes" id="UP000529946"/>
    </source>
</evidence>
<feature type="region of interest" description="Disordered" evidence="5">
    <location>
        <begin position="117"/>
        <end position="141"/>
    </location>
</feature>
<dbReference type="Proteomes" id="UP000529946">
    <property type="component" value="Unassembled WGS sequence"/>
</dbReference>
<dbReference type="InterPro" id="IPR036328">
    <property type="entry name" value="MliC_sf"/>
</dbReference>
<comment type="caution">
    <text evidence="8">The sequence shown here is derived from an EMBL/GenBank/DDBJ whole genome shotgun (WGS) entry which is preliminary data.</text>
</comment>
<evidence type="ECO:0000256" key="1">
    <source>
        <dbReference type="ARBA" id="ARBA00022729"/>
    </source>
</evidence>
<proteinExistence type="predicted"/>
<evidence type="ECO:0000256" key="4">
    <source>
        <dbReference type="ARBA" id="ARBA00023288"/>
    </source>
</evidence>
<dbReference type="PROSITE" id="PS51257">
    <property type="entry name" value="PROKAR_LIPOPROTEIN"/>
    <property type="match status" value="1"/>
</dbReference>
<protein>
    <submittedName>
        <fullName evidence="8">Membrane-bound inhibitor of C-type lysozyme</fullName>
    </submittedName>
</protein>
<feature type="domain" description="C-type lysozyme inhibitor" evidence="7">
    <location>
        <begin position="57"/>
        <end position="113"/>
    </location>
</feature>
<evidence type="ECO:0000256" key="6">
    <source>
        <dbReference type="SAM" id="SignalP"/>
    </source>
</evidence>
<feature type="region of interest" description="Disordered" evidence="5">
    <location>
        <begin position="30"/>
        <end position="54"/>
    </location>
</feature>
<dbReference type="Gene3D" id="2.40.128.200">
    <property type="match status" value="1"/>
</dbReference>
<organism evidence="8 9">
    <name type="scientific">Brevundimonas lenta</name>
    <dbReference type="NCBI Taxonomy" id="424796"/>
    <lineage>
        <taxon>Bacteria</taxon>
        <taxon>Pseudomonadati</taxon>
        <taxon>Pseudomonadota</taxon>
        <taxon>Alphaproteobacteria</taxon>
        <taxon>Caulobacterales</taxon>
        <taxon>Caulobacteraceae</taxon>
        <taxon>Brevundimonas</taxon>
    </lineage>
</organism>
<feature type="compositionally biased region" description="Low complexity" evidence="5">
    <location>
        <begin position="30"/>
        <end position="39"/>
    </location>
</feature>
<evidence type="ECO:0000313" key="8">
    <source>
        <dbReference type="EMBL" id="MBB4081648.1"/>
    </source>
</evidence>
<dbReference type="EMBL" id="JACIDM010000001">
    <property type="protein sequence ID" value="MBB4081648.1"/>
    <property type="molecule type" value="Genomic_DNA"/>
</dbReference>
<keyword evidence="3" id="KW-0564">Palmitate</keyword>
<keyword evidence="4" id="KW-0449">Lipoprotein</keyword>
<dbReference type="InterPro" id="IPR018660">
    <property type="entry name" value="MliC"/>
</dbReference>
<dbReference type="RefSeq" id="WP_183202521.1">
    <property type="nucleotide sequence ID" value="NZ_BAAAER010000002.1"/>
</dbReference>
<keyword evidence="2" id="KW-0472">Membrane</keyword>